<dbReference type="WBParaSite" id="ACRNAN_scaffold13130.g23234.t1">
    <property type="protein sequence ID" value="ACRNAN_scaffold13130.g23234.t1"/>
    <property type="gene ID" value="ACRNAN_scaffold13130.g23234"/>
</dbReference>
<protein>
    <submittedName>
        <fullName evidence="2">Ovule protein</fullName>
    </submittedName>
</protein>
<organism evidence="1 2">
    <name type="scientific">Acrobeloides nanus</name>
    <dbReference type="NCBI Taxonomy" id="290746"/>
    <lineage>
        <taxon>Eukaryota</taxon>
        <taxon>Metazoa</taxon>
        <taxon>Ecdysozoa</taxon>
        <taxon>Nematoda</taxon>
        <taxon>Chromadorea</taxon>
        <taxon>Rhabditida</taxon>
        <taxon>Tylenchina</taxon>
        <taxon>Cephalobomorpha</taxon>
        <taxon>Cephaloboidea</taxon>
        <taxon>Cephalobidae</taxon>
        <taxon>Acrobeloides</taxon>
    </lineage>
</organism>
<evidence type="ECO:0000313" key="2">
    <source>
        <dbReference type="WBParaSite" id="ACRNAN_scaffold13130.g23234.t1"/>
    </source>
</evidence>
<sequence length="66" mass="7718">MNTTMFTTSSSPVVYTFTAKPKFNSQETSTNDMDIKSTKKWRPWYFGGNEHVQHDEKFLLPLYHGL</sequence>
<accession>A0A914CPU6</accession>
<reference evidence="2" key="1">
    <citation type="submission" date="2022-11" db="UniProtKB">
        <authorList>
            <consortium name="WormBaseParasite"/>
        </authorList>
    </citation>
    <scope>IDENTIFICATION</scope>
</reference>
<name>A0A914CPU6_9BILA</name>
<evidence type="ECO:0000313" key="1">
    <source>
        <dbReference type="Proteomes" id="UP000887540"/>
    </source>
</evidence>
<keyword evidence="1" id="KW-1185">Reference proteome</keyword>
<proteinExistence type="predicted"/>
<dbReference type="AlphaFoldDB" id="A0A914CPU6"/>
<dbReference type="Proteomes" id="UP000887540">
    <property type="component" value="Unplaced"/>
</dbReference>